<evidence type="ECO:0000313" key="1">
    <source>
        <dbReference type="EMBL" id="PSK01711.1"/>
    </source>
</evidence>
<keyword evidence="2" id="KW-1185">Reference proteome</keyword>
<protein>
    <submittedName>
        <fullName evidence="1">Uncharacterized protein</fullName>
    </submittedName>
</protein>
<reference evidence="1 2" key="1">
    <citation type="submission" date="2018-03" db="EMBL/GenBank/DDBJ databases">
        <title>Brevisbacillus phylogenomics.</title>
        <authorList>
            <person name="Dunlap C."/>
        </authorList>
    </citation>
    <scope>NUCLEOTIDE SEQUENCE [LARGE SCALE GENOMIC DNA]</scope>
    <source>
        <strain evidence="1 2">NRRL B-41110</strain>
    </source>
</reference>
<evidence type="ECO:0000313" key="2">
    <source>
        <dbReference type="Proteomes" id="UP000241645"/>
    </source>
</evidence>
<dbReference type="RefSeq" id="WP_106836846.1">
    <property type="nucleotide sequence ID" value="NZ_JARMEW010000065.1"/>
</dbReference>
<dbReference type="GeneID" id="95754561"/>
<dbReference type="EMBL" id="PXZO01000076">
    <property type="protein sequence ID" value="PSK01711.1"/>
    <property type="molecule type" value="Genomic_DNA"/>
</dbReference>
<sequence>MFSVHTYLLKPNRAIGLELNIDHVNKDIILEKVDHSFVDIRNENEVKHYFETYTKFFREAIVIKNRDTVIFNYTYYDLNLWISFCTLIENFLFNNEKATEETVHFQANISLESKGIDKVLFTVTKRNKVQVEMELPRQEFLLSLVNGGLDYYTTMGRYGHKDESVTRMHTRFSKLVQQLEKC</sequence>
<comment type="caution">
    <text evidence="1">The sequence shown here is derived from an EMBL/GenBank/DDBJ whole genome shotgun (WGS) entry which is preliminary data.</text>
</comment>
<proteinExistence type="predicted"/>
<organism evidence="1 2">
    <name type="scientific">Brevibacillus porteri</name>
    <dbReference type="NCBI Taxonomy" id="2126350"/>
    <lineage>
        <taxon>Bacteria</taxon>
        <taxon>Bacillati</taxon>
        <taxon>Bacillota</taxon>
        <taxon>Bacilli</taxon>
        <taxon>Bacillales</taxon>
        <taxon>Paenibacillaceae</taxon>
        <taxon>Brevibacillus</taxon>
    </lineage>
</organism>
<accession>A0ABX5FFR0</accession>
<gene>
    <name evidence="1" type="ORF">C7R92_31350</name>
</gene>
<name>A0ABX5FFR0_9BACL</name>
<dbReference type="Proteomes" id="UP000241645">
    <property type="component" value="Unassembled WGS sequence"/>
</dbReference>